<dbReference type="PANTHER" id="PTHR46581">
    <property type="entry name" value="ARABINOSYLTRANSFERASE RRA3"/>
    <property type="match status" value="1"/>
</dbReference>
<feature type="domain" description="Nucleotide-diphospho-sugar transferase" evidence="2">
    <location>
        <begin position="138"/>
        <end position="359"/>
    </location>
</feature>
<proteinExistence type="predicted"/>
<accession>A0A1D1ZNS9</accession>
<feature type="region of interest" description="Disordered" evidence="1">
    <location>
        <begin position="1"/>
        <end position="31"/>
    </location>
</feature>
<dbReference type="InterPro" id="IPR044290">
    <property type="entry name" value="RRA1/2/3"/>
</dbReference>
<evidence type="ECO:0000259" key="2">
    <source>
        <dbReference type="Pfam" id="PF03407"/>
    </source>
</evidence>
<dbReference type="InterPro" id="IPR005069">
    <property type="entry name" value="Nucl-diP-sugar_transferase"/>
</dbReference>
<protein>
    <recommendedName>
        <fullName evidence="2">Nucleotide-diphospho-sugar transferase domain-containing protein</fullName>
    </recommendedName>
</protein>
<dbReference type="GO" id="GO:0016757">
    <property type="term" value="F:glycosyltransferase activity"/>
    <property type="evidence" value="ECO:0007669"/>
    <property type="project" value="InterPro"/>
</dbReference>
<reference evidence="3" key="1">
    <citation type="submission" date="2015-08" db="EMBL/GenBank/DDBJ databases">
        <authorList>
            <person name="Babu N.S."/>
            <person name="Beckwith C.J."/>
            <person name="Beseler K.G."/>
            <person name="Brison A."/>
            <person name="Carone J.V."/>
            <person name="Caskin T.P."/>
            <person name="Diamond M."/>
            <person name="Durham M.E."/>
            <person name="Foxe J.M."/>
            <person name="Go M."/>
            <person name="Henderson B.A."/>
            <person name="Jones I.B."/>
            <person name="McGettigan J.A."/>
            <person name="Micheletti S.J."/>
            <person name="Nasrallah M.E."/>
            <person name="Ortiz D."/>
            <person name="Piller C.R."/>
            <person name="Privatt S.R."/>
            <person name="Schneider S.L."/>
            <person name="Sharp S."/>
            <person name="Smith T.C."/>
            <person name="Stanton J.D."/>
            <person name="Ullery H.E."/>
            <person name="Wilson R.J."/>
            <person name="Serrano M.G."/>
            <person name="Buck G."/>
            <person name="Lee V."/>
            <person name="Wang Y."/>
            <person name="Carvalho R."/>
            <person name="Voegtly L."/>
            <person name="Shi R."/>
            <person name="Duckworth R."/>
            <person name="Johnson A."/>
            <person name="Loviza R."/>
            <person name="Walstead R."/>
            <person name="Shah Z."/>
            <person name="Kiflezghi M."/>
            <person name="Wade K."/>
            <person name="Ball S.L."/>
            <person name="Bradley K.W."/>
            <person name="Asai D.J."/>
            <person name="Bowman C.A."/>
            <person name="Russell D.A."/>
            <person name="Pope W.H."/>
            <person name="Jacobs-Sera D."/>
            <person name="Hendrix R.W."/>
            <person name="Hatfull G.F."/>
        </authorList>
    </citation>
    <scope>NUCLEOTIDE SEQUENCE</scope>
</reference>
<evidence type="ECO:0000313" key="3">
    <source>
        <dbReference type="EMBL" id="JAT68457.1"/>
    </source>
</evidence>
<gene>
    <name evidence="3" type="ORF">g.10467</name>
</gene>
<dbReference type="GO" id="GO:0080147">
    <property type="term" value="P:root hair cell development"/>
    <property type="evidence" value="ECO:0007669"/>
    <property type="project" value="InterPro"/>
</dbReference>
<organism evidence="3">
    <name type="scientific">Auxenochlorella protothecoides</name>
    <name type="common">Green microalga</name>
    <name type="synonym">Chlorella protothecoides</name>
    <dbReference type="NCBI Taxonomy" id="3075"/>
    <lineage>
        <taxon>Eukaryota</taxon>
        <taxon>Viridiplantae</taxon>
        <taxon>Chlorophyta</taxon>
        <taxon>core chlorophytes</taxon>
        <taxon>Trebouxiophyceae</taxon>
        <taxon>Chlorellales</taxon>
        <taxon>Chlorellaceae</taxon>
        <taxon>Auxenochlorella</taxon>
    </lineage>
</organism>
<feature type="non-terminal residue" evidence="3">
    <location>
        <position position="1"/>
    </location>
</feature>
<dbReference type="Pfam" id="PF03407">
    <property type="entry name" value="Nucleotid_trans"/>
    <property type="match status" value="1"/>
</dbReference>
<sequence>SDGFETISNGMLEHRDQLQLHTPRLSPRGGRPVTGRVALSLCVAVGVLLGFQLVRTHTEDSHSAPPSRGLVASTCVCNDRHALEHPSRVKDQLDPELAAMLRKVSINNEVLVAVSNKNLAHEEGMLRFWIENVLRAGVKNAVVVALDNETHAFAEGLGMNALRMNLKVPETQLGGGGRGEVGSTKFELLRRCLRLGYSVLLSDVDVLVLQDPFRNLTRDSDVESMTDGWTPNTAYGWNDVLEDNVMGWGRYAHSIRVFVLNVGFIYIRPTQASMDLLDMVIHRLNTEDGWDQAIFSECVFSPSRPGHKDPSVTRRVMDYENFLNSKTLFKHLRYEGQKYLEHRPYVVHINSHTDKMERMLASIQRYVNGNTTALDHFPIGS</sequence>
<dbReference type="EMBL" id="GDKF01010165">
    <property type="protein sequence ID" value="JAT68457.1"/>
    <property type="molecule type" value="Transcribed_RNA"/>
</dbReference>
<dbReference type="AlphaFoldDB" id="A0A1D1ZNS9"/>
<name>A0A1D1ZNS9_AUXPR</name>
<evidence type="ECO:0000256" key="1">
    <source>
        <dbReference type="SAM" id="MobiDB-lite"/>
    </source>
</evidence>
<dbReference type="PANTHER" id="PTHR46581:SF3">
    <property type="entry name" value="ARABINOSYLTRANSFERASE RRA3"/>
    <property type="match status" value="1"/>
</dbReference>